<keyword evidence="2" id="KW-0812">Transmembrane</keyword>
<dbReference type="PANTHER" id="PTHR36985">
    <property type="entry name" value="TRANSLOCATION AND ASSEMBLY MODULE SUBUNIT TAMB"/>
    <property type="match status" value="1"/>
</dbReference>
<evidence type="ECO:0000256" key="1">
    <source>
        <dbReference type="ARBA" id="ARBA00004167"/>
    </source>
</evidence>
<evidence type="ECO:0000313" key="7">
    <source>
        <dbReference type="Proteomes" id="UP000226420"/>
    </source>
</evidence>
<dbReference type="InterPro" id="IPR007452">
    <property type="entry name" value="TamB_C"/>
</dbReference>
<reference evidence="6 7" key="1">
    <citation type="submission" date="2016-10" db="EMBL/GenBank/DDBJ databases">
        <authorList>
            <person name="Varghese N."/>
            <person name="Submissions S."/>
        </authorList>
    </citation>
    <scope>NUCLEOTIDE SEQUENCE [LARGE SCALE GENOMIC DNA]</scope>
    <source>
        <strain evidence="6 7">DSM 5563</strain>
    </source>
</reference>
<dbReference type="GO" id="GO:0009306">
    <property type="term" value="P:protein secretion"/>
    <property type="evidence" value="ECO:0007669"/>
    <property type="project" value="InterPro"/>
</dbReference>
<gene>
    <name evidence="6" type="ORF">SAMN02745723_101568</name>
</gene>
<evidence type="ECO:0000256" key="3">
    <source>
        <dbReference type="ARBA" id="ARBA00022989"/>
    </source>
</evidence>
<dbReference type="GO" id="GO:0097347">
    <property type="term" value="C:TAM protein secretion complex"/>
    <property type="evidence" value="ECO:0007669"/>
    <property type="project" value="TreeGrafter"/>
</dbReference>
<dbReference type="Pfam" id="PF04357">
    <property type="entry name" value="TamB"/>
    <property type="match status" value="1"/>
</dbReference>
<keyword evidence="4" id="KW-0472">Membrane</keyword>
<evidence type="ECO:0000256" key="2">
    <source>
        <dbReference type="ARBA" id="ARBA00022692"/>
    </source>
</evidence>
<evidence type="ECO:0000259" key="5">
    <source>
        <dbReference type="Pfam" id="PF04357"/>
    </source>
</evidence>
<dbReference type="Proteomes" id="UP000226420">
    <property type="component" value="Unassembled WGS sequence"/>
</dbReference>
<dbReference type="GO" id="GO:0005886">
    <property type="term" value="C:plasma membrane"/>
    <property type="evidence" value="ECO:0007669"/>
    <property type="project" value="InterPro"/>
</dbReference>
<dbReference type="RefSeq" id="WP_074820514.1">
    <property type="nucleotide sequence ID" value="NZ_FOLW01000001.1"/>
</dbReference>
<dbReference type="AlphaFoldDB" id="A0AAJ5BG49"/>
<dbReference type="PANTHER" id="PTHR36985:SF1">
    <property type="entry name" value="TRANSLOCATION AND ASSEMBLY MODULE SUBUNIT TAMB"/>
    <property type="match status" value="1"/>
</dbReference>
<feature type="domain" description="Translocation and assembly module TamB C-terminal" evidence="5">
    <location>
        <begin position="918"/>
        <end position="1254"/>
    </location>
</feature>
<comment type="subcellular location">
    <subcellularLocation>
        <location evidence="1">Membrane</location>
        <topology evidence="1">Single-pass membrane protein</topology>
    </subcellularLocation>
</comment>
<comment type="caution">
    <text evidence="6">The sequence shown here is derived from an EMBL/GenBank/DDBJ whole genome shotgun (WGS) entry which is preliminary data.</text>
</comment>
<evidence type="ECO:0000256" key="4">
    <source>
        <dbReference type="ARBA" id="ARBA00023136"/>
    </source>
</evidence>
<sequence length="1254" mass="134102">MKIKKWIKRVIIGLLLLIVLLTGALALLLGTQTGLHLVLNNLPRVVSGLQIGRVEGGWRDLTLSKVNYAMPGIDVGVEEFHLSINFTCIPEGKICVNAVTAKDVDVKIDTAQIPASAVVEEPPSEPVTDIRTPYPIELSLLRLNNVNVTVDDIAITLNEFRTAASWQQREINIQPTNIRQLLVVLPQSTEVQQPPVAKPSQQETTGEMLAALFDKPLLASLPEVHLPMDFNLPSLIGEDLRLTGAAPIQINRLELQAATKDSHIQIQSLKVNAPEGIAALTGDASLSGNWPVNLTLNATVNDPSLKGEKVKLLVAGDVVGRLTLDVNASGPVGAQLKAETNLASAGLPLSLTLESKRVQWPFTGKSDYRVNDTRLKLDGRATDYSLSLRSAVEGTDIPPASLLVDGKGNVQQFNLSRLRLSALQGKAELSGVVDWSHAISWRSLLTIDGINTAKQWPEWPAKLNGKVTTKGSLNGGSWQLNVPEIDLNGQVKQNRLSATGALKGNDSGQWVIPGVNLALGPNTIDVKGNLANKWILDANIDAPKLTGMLPGLSGVAKGTIKLRGDAKSPQLLADLNANGLGWQDLKIAKVVLNSDITSANQVKGSLALKVSDLTQGDLNISLLSLEAEGNEGKHHLNLNINGKPVSGQLALNGSFDRTHERWKGALTNTRFNTPVGEWQISRDIALDYRNAQQTISIGSHCWRNPNAELCVPKTIEVGPSGQASLVLNRFDLAMLAPMLGKETKAQGIFTGKADVSWKAGGGLPQAKVALNGNGVAVTQMIDGRALPIALDKLTLDANMNGNRAQLNWLMKIANNGSFNGNVQVSDPQGSRNLSGNVQIDAISLALLKPALEGNEKADGMLNANLRLGGNAQSPRITGSLALEKLQLNTQWVPLVVKDSRLALNFNGTSSELNGLIQTEKGSLTLGGNADWRHIDAWRAKITAKGDRIRISMPPTVMLDVSPDIVFDATPQLLTLNGSVGIPWARISVEEVPESATGISSDEVMLDRNLRPVETKSTPIAINSNLVVSIGNNVSIKAFGLKARLQGDLKVVQDKKGLGLNGQVNIPSGQFRAYGQDLVIKKGMIQFAGPPDQPMLNLEAIRNPDATEDSVTAGVRVTGLASEPKVEIFSDPAMSQQQALSYLLRGQGLDSSGGDSDMMTSMLVGLGVAKSGKLVGQIGEAFGVKNLSLDTQGVGDSSSVVVSGYIMPGLQVKYGVGIFDSLATLTLRYRLMPRLYLEAVSGIDQALDVLYQFEF</sequence>
<name>A0AAJ5BG49_9GAMM</name>
<keyword evidence="3" id="KW-1133">Transmembrane helix</keyword>
<organism evidence="6 7">
    <name type="scientific">Pragia fontium DSM 5563 = ATCC 49100</name>
    <dbReference type="NCBI Taxonomy" id="1122977"/>
    <lineage>
        <taxon>Bacteria</taxon>
        <taxon>Pseudomonadati</taxon>
        <taxon>Pseudomonadota</taxon>
        <taxon>Gammaproteobacteria</taxon>
        <taxon>Enterobacterales</taxon>
        <taxon>Budviciaceae</taxon>
        <taxon>Pragia</taxon>
    </lineage>
</organism>
<protein>
    <submittedName>
        <fullName evidence="6">Translocation and assembly module TamB</fullName>
    </submittedName>
</protein>
<proteinExistence type="predicted"/>
<accession>A0AAJ5BG49</accession>
<evidence type="ECO:0000313" key="6">
    <source>
        <dbReference type="EMBL" id="SFC17285.1"/>
    </source>
</evidence>
<dbReference type="EMBL" id="FOLW01000001">
    <property type="protein sequence ID" value="SFC17285.1"/>
    <property type="molecule type" value="Genomic_DNA"/>
</dbReference>